<evidence type="ECO:0000256" key="1">
    <source>
        <dbReference type="ARBA" id="ARBA00001342"/>
    </source>
</evidence>
<dbReference type="CDD" id="cd16841">
    <property type="entry name" value="RraA_family"/>
    <property type="match status" value="1"/>
</dbReference>
<evidence type="ECO:0000256" key="6">
    <source>
        <dbReference type="ARBA" id="ARBA00023239"/>
    </source>
</evidence>
<reference evidence="11 12" key="1">
    <citation type="submission" date="2019-03" db="EMBL/GenBank/DDBJ databases">
        <title>Genomic Encyclopedia of Type Strains, Phase III (KMG-III): the genomes of soil and plant-associated and newly described type strains.</title>
        <authorList>
            <person name="Whitman W."/>
        </authorList>
    </citation>
    <scope>NUCLEOTIDE SEQUENCE [LARGE SCALE GENOMIC DNA]</scope>
    <source>
        <strain evidence="11 12">CECT 8976</strain>
    </source>
</reference>
<dbReference type="GO" id="GO:0051252">
    <property type="term" value="P:regulation of RNA metabolic process"/>
    <property type="evidence" value="ECO:0007669"/>
    <property type="project" value="InterPro"/>
</dbReference>
<sequence length="159" mass="16911">MTFLTTDLCDAYPELIAVVAPIFRQYGGMARFCGPIATLKLFEDNALVRTALSEPGEGRVLVVDGGGSLRCALLGDQLGELAVKNGWAGVLVYGAIRDSVALAKLPLGIRALNTHPLKSIKRGEGQRDVALTFGGVRFAPSHWLYADEDGVIVTPQALS</sequence>
<name>A0A4R7BC84_9NEIS</name>
<comment type="catalytic activity">
    <reaction evidence="8 10">
        <text>oxaloacetate + H(+) = pyruvate + CO2</text>
        <dbReference type="Rhea" id="RHEA:15641"/>
        <dbReference type="ChEBI" id="CHEBI:15361"/>
        <dbReference type="ChEBI" id="CHEBI:15378"/>
        <dbReference type="ChEBI" id="CHEBI:16452"/>
        <dbReference type="ChEBI" id="CHEBI:16526"/>
        <dbReference type="EC" id="4.1.1.112"/>
    </reaction>
</comment>
<comment type="similarity">
    <text evidence="3 10">Belongs to the class II aldolase/RraA-like family.</text>
</comment>
<feature type="binding site" evidence="9">
    <location>
        <position position="97"/>
    </location>
    <ligand>
        <name>substrate</name>
    </ligand>
</feature>
<dbReference type="Proteomes" id="UP000295611">
    <property type="component" value="Unassembled WGS sequence"/>
</dbReference>
<comment type="cofactor">
    <cofactor evidence="9">
        <name>Mg(2+)</name>
        <dbReference type="ChEBI" id="CHEBI:18420"/>
    </cofactor>
</comment>
<dbReference type="EC" id="4.1.1.112" evidence="10"/>
<dbReference type="InterPro" id="IPR036704">
    <property type="entry name" value="RraA/RraA-like_sf"/>
</dbReference>
<comment type="subunit">
    <text evidence="4 10">Homotrimer.</text>
</comment>
<feature type="binding site" evidence="9">
    <location>
        <position position="98"/>
    </location>
    <ligand>
        <name>Mg(2+)</name>
        <dbReference type="ChEBI" id="CHEBI:18420"/>
    </ligand>
</feature>
<dbReference type="InterPro" id="IPR005493">
    <property type="entry name" value="RraA/RraA-like"/>
</dbReference>
<evidence type="ECO:0000256" key="8">
    <source>
        <dbReference type="ARBA" id="ARBA00047973"/>
    </source>
</evidence>
<comment type="caution">
    <text evidence="11">The sequence shown here is derived from an EMBL/GenBank/DDBJ whole genome shotgun (WGS) entry which is preliminary data.</text>
</comment>
<feature type="binding site" evidence="9">
    <location>
        <begin position="75"/>
        <end position="78"/>
    </location>
    <ligand>
        <name>substrate</name>
    </ligand>
</feature>
<dbReference type="OrthoDB" id="943692at2"/>
<dbReference type="EC" id="4.1.3.17" evidence="10"/>
<evidence type="ECO:0000313" key="11">
    <source>
        <dbReference type="EMBL" id="TDR82263.1"/>
    </source>
</evidence>
<evidence type="ECO:0000256" key="5">
    <source>
        <dbReference type="ARBA" id="ARBA00022723"/>
    </source>
</evidence>
<dbReference type="GO" id="GO:0008428">
    <property type="term" value="F:ribonuclease inhibitor activity"/>
    <property type="evidence" value="ECO:0007669"/>
    <property type="project" value="InterPro"/>
</dbReference>
<keyword evidence="12" id="KW-1185">Reference proteome</keyword>
<evidence type="ECO:0000256" key="4">
    <source>
        <dbReference type="ARBA" id="ARBA00011233"/>
    </source>
</evidence>
<dbReference type="AlphaFoldDB" id="A0A4R7BC84"/>
<keyword evidence="9" id="KW-0460">Magnesium</keyword>
<evidence type="ECO:0000313" key="12">
    <source>
        <dbReference type="Proteomes" id="UP000295611"/>
    </source>
</evidence>
<dbReference type="NCBIfam" id="TIGR01935">
    <property type="entry name" value="NOT-MenG"/>
    <property type="match status" value="1"/>
</dbReference>
<dbReference type="GO" id="GO:0008948">
    <property type="term" value="F:oxaloacetate decarboxylase activity"/>
    <property type="evidence" value="ECO:0007669"/>
    <property type="project" value="UniProtKB-EC"/>
</dbReference>
<dbReference type="PANTHER" id="PTHR33254:SF4">
    <property type="entry name" value="4-HYDROXY-4-METHYL-2-OXOGLUTARATE ALDOLASE 3-RELATED"/>
    <property type="match status" value="1"/>
</dbReference>
<comment type="function">
    <text evidence="7 10">Catalyzes the aldol cleavage of 4-hydroxy-4-methyl-2-oxoglutarate (HMG) into 2 molecules of pyruvate. Also contains a secondary oxaloacetate (OAA) decarboxylase activity due to the common pyruvate enolate transition state formed following C-C bond cleavage in the retro-aldol and decarboxylation reactions.</text>
</comment>
<evidence type="ECO:0000256" key="9">
    <source>
        <dbReference type="PIRSR" id="PIRSR605493-1"/>
    </source>
</evidence>
<gene>
    <name evidence="11" type="ORF">DFP86_102380</name>
</gene>
<evidence type="ECO:0000256" key="2">
    <source>
        <dbReference type="ARBA" id="ARBA00001968"/>
    </source>
</evidence>
<evidence type="ECO:0000256" key="7">
    <source>
        <dbReference type="ARBA" id="ARBA00025046"/>
    </source>
</evidence>
<dbReference type="PANTHER" id="PTHR33254">
    <property type="entry name" value="4-HYDROXY-4-METHYL-2-OXOGLUTARATE ALDOLASE 3-RELATED"/>
    <property type="match status" value="1"/>
</dbReference>
<evidence type="ECO:0000256" key="10">
    <source>
        <dbReference type="RuleBase" id="RU004338"/>
    </source>
</evidence>
<dbReference type="SUPFAM" id="SSF89562">
    <property type="entry name" value="RraA-like"/>
    <property type="match status" value="1"/>
</dbReference>
<proteinExistence type="inferred from homology"/>
<comment type="catalytic activity">
    <reaction evidence="1 10">
        <text>4-hydroxy-4-methyl-2-oxoglutarate = 2 pyruvate</text>
        <dbReference type="Rhea" id="RHEA:22748"/>
        <dbReference type="ChEBI" id="CHEBI:15361"/>
        <dbReference type="ChEBI" id="CHEBI:58276"/>
        <dbReference type="EC" id="4.1.3.17"/>
    </reaction>
</comment>
<comment type="cofactor">
    <cofactor evidence="2 10">
        <name>a divalent metal cation</name>
        <dbReference type="ChEBI" id="CHEBI:60240"/>
    </cofactor>
</comment>
<keyword evidence="6 10" id="KW-0456">Lyase</keyword>
<organism evidence="11 12">
    <name type="scientific">Paludibacterium purpuratum</name>
    <dbReference type="NCBI Taxonomy" id="1144873"/>
    <lineage>
        <taxon>Bacteria</taxon>
        <taxon>Pseudomonadati</taxon>
        <taxon>Pseudomonadota</taxon>
        <taxon>Betaproteobacteria</taxon>
        <taxon>Neisseriales</taxon>
        <taxon>Chromobacteriaceae</taxon>
        <taxon>Paludibacterium</taxon>
    </lineage>
</organism>
<dbReference type="GO" id="GO:0046872">
    <property type="term" value="F:metal ion binding"/>
    <property type="evidence" value="ECO:0007669"/>
    <property type="project" value="UniProtKB-KW"/>
</dbReference>
<dbReference type="NCBIfam" id="NF006875">
    <property type="entry name" value="PRK09372.1"/>
    <property type="match status" value="1"/>
</dbReference>
<dbReference type="Gene3D" id="3.50.30.40">
    <property type="entry name" value="Ribonuclease E inhibitor RraA/RraA-like"/>
    <property type="match status" value="1"/>
</dbReference>
<dbReference type="InterPro" id="IPR010203">
    <property type="entry name" value="RraA"/>
</dbReference>
<dbReference type="Pfam" id="PF03737">
    <property type="entry name" value="RraA-like"/>
    <property type="match status" value="1"/>
</dbReference>
<dbReference type="RefSeq" id="WP_133678673.1">
    <property type="nucleotide sequence ID" value="NZ_SNZP01000002.1"/>
</dbReference>
<keyword evidence="5 9" id="KW-0479">Metal-binding</keyword>
<dbReference type="EMBL" id="SNZP01000002">
    <property type="protein sequence ID" value="TDR82263.1"/>
    <property type="molecule type" value="Genomic_DNA"/>
</dbReference>
<accession>A0A4R7BC84</accession>
<evidence type="ECO:0000256" key="3">
    <source>
        <dbReference type="ARBA" id="ARBA00008621"/>
    </source>
</evidence>
<dbReference type="GO" id="GO:0047443">
    <property type="term" value="F:4-hydroxy-4-methyl-2-oxoglutarate aldolase activity"/>
    <property type="evidence" value="ECO:0007669"/>
    <property type="project" value="UniProtKB-EC"/>
</dbReference>
<protein>
    <recommendedName>
        <fullName evidence="10">4-hydroxy-4-methyl-2-oxoglutarate aldolase</fullName>
        <shortName evidence="10">HMG aldolase</shortName>
        <ecNumber evidence="10">4.1.1.112</ecNumber>
        <ecNumber evidence="10">4.1.3.17</ecNumber>
    </recommendedName>
    <alternativeName>
        <fullName evidence="10">Oxaloacetate decarboxylase</fullName>
    </alternativeName>
</protein>